<protein>
    <submittedName>
        <fullName evidence="1">Uncharacterized protein</fullName>
    </submittedName>
</protein>
<organism evidence="1">
    <name type="scientific">marine sediment metagenome</name>
    <dbReference type="NCBI Taxonomy" id="412755"/>
    <lineage>
        <taxon>unclassified sequences</taxon>
        <taxon>metagenomes</taxon>
        <taxon>ecological metagenomes</taxon>
    </lineage>
</organism>
<reference evidence="1" key="1">
    <citation type="journal article" date="2015" name="Nature">
        <title>Complex archaea that bridge the gap between prokaryotes and eukaryotes.</title>
        <authorList>
            <person name="Spang A."/>
            <person name="Saw J.H."/>
            <person name="Jorgensen S.L."/>
            <person name="Zaremba-Niedzwiedzka K."/>
            <person name="Martijn J."/>
            <person name="Lind A.E."/>
            <person name="van Eijk R."/>
            <person name="Schleper C."/>
            <person name="Guy L."/>
            <person name="Ettema T.J."/>
        </authorList>
    </citation>
    <scope>NUCLEOTIDE SEQUENCE</scope>
</reference>
<dbReference type="EMBL" id="LAZR01007043">
    <property type="protein sequence ID" value="KKM87855.1"/>
    <property type="molecule type" value="Genomic_DNA"/>
</dbReference>
<gene>
    <name evidence="1" type="ORF">LCGC14_1264790</name>
</gene>
<dbReference type="AlphaFoldDB" id="A0A0F9NGN3"/>
<sequence>MSFIKKLIEINVEITVSCRKCEKTMIHTASLIESHLYFVCSKCNSVIVIDIKVA</sequence>
<dbReference type="InterPro" id="IPR036671">
    <property type="entry name" value="DPH_MB_sf"/>
</dbReference>
<dbReference type="SUPFAM" id="SSF144217">
    <property type="entry name" value="CSL zinc finger"/>
    <property type="match status" value="1"/>
</dbReference>
<evidence type="ECO:0000313" key="1">
    <source>
        <dbReference type="EMBL" id="KKM87855.1"/>
    </source>
</evidence>
<name>A0A0F9NGN3_9ZZZZ</name>
<accession>A0A0F9NGN3</accession>
<comment type="caution">
    <text evidence="1">The sequence shown here is derived from an EMBL/GenBank/DDBJ whole genome shotgun (WGS) entry which is preliminary data.</text>
</comment>
<proteinExistence type="predicted"/>